<proteinExistence type="predicted"/>
<evidence type="ECO:0000313" key="1">
    <source>
        <dbReference type="EMBL" id="CAF1373483.1"/>
    </source>
</evidence>
<evidence type="ECO:0000313" key="2">
    <source>
        <dbReference type="Proteomes" id="UP000663832"/>
    </source>
</evidence>
<dbReference type="Proteomes" id="UP000663832">
    <property type="component" value="Unassembled WGS sequence"/>
</dbReference>
<dbReference type="AlphaFoldDB" id="A0A815IZR0"/>
<organism evidence="1 2">
    <name type="scientific">Adineta steineri</name>
    <dbReference type="NCBI Taxonomy" id="433720"/>
    <lineage>
        <taxon>Eukaryota</taxon>
        <taxon>Metazoa</taxon>
        <taxon>Spiralia</taxon>
        <taxon>Gnathifera</taxon>
        <taxon>Rotifera</taxon>
        <taxon>Eurotatoria</taxon>
        <taxon>Bdelloidea</taxon>
        <taxon>Adinetida</taxon>
        <taxon>Adinetidae</taxon>
        <taxon>Adineta</taxon>
    </lineage>
</organism>
<comment type="caution">
    <text evidence="1">The sequence shown here is derived from an EMBL/GenBank/DDBJ whole genome shotgun (WGS) entry which is preliminary data.</text>
</comment>
<gene>
    <name evidence="1" type="ORF">QVE165_LOCUS35244</name>
</gene>
<reference evidence="1" key="1">
    <citation type="submission" date="2021-02" db="EMBL/GenBank/DDBJ databases">
        <authorList>
            <person name="Nowell W R."/>
        </authorList>
    </citation>
    <scope>NUCLEOTIDE SEQUENCE</scope>
</reference>
<keyword evidence="2" id="KW-1185">Reference proteome</keyword>
<sequence>MFMQITIKFIVKLLEKNRTLTKKERKGDMNTNDKQNLKLLLTVTQTKNSKINNTRSDDYFEEREIYEKLCRQNGTQLIYFKIVFLEFNFI</sequence>
<accession>A0A815IZR0</accession>
<protein>
    <submittedName>
        <fullName evidence="1">Uncharacterized protein</fullName>
    </submittedName>
</protein>
<name>A0A815IZR0_9BILA</name>
<dbReference type="EMBL" id="CAJNOM010000340">
    <property type="protein sequence ID" value="CAF1373483.1"/>
    <property type="molecule type" value="Genomic_DNA"/>
</dbReference>
<dbReference type="OrthoDB" id="420380at2759"/>